<feature type="domain" description="Pseudouridine synthase II N-terminal" evidence="6">
    <location>
        <begin position="35"/>
        <end position="186"/>
    </location>
</feature>
<dbReference type="InterPro" id="IPR002501">
    <property type="entry name" value="PsdUridine_synth_N"/>
</dbReference>
<evidence type="ECO:0000259" key="6">
    <source>
        <dbReference type="Pfam" id="PF01509"/>
    </source>
</evidence>
<reference evidence="9 10" key="1">
    <citation type="submission" date="2018-10" db="EMBL/GenBank/DDBJ databases">
        <title>Genomic Encyclopedia of Type Strains, Phase IV (KMG-IV): sequencing the most valuable type-strain genomes for metagenomic binning, comparative biology and taxonomic classification.</title>
        <authorList>
            <person name="Goeker M."/>
        </authorList>
    </citation>
    <scope>NUCLEOTIDE SEQUENCE [LARGE SCALE GENOMIC DNA]</scope>
    <source>
        <strain evidence="9 10">DSM 25080</strain>
    </source>
</reference>
<dbReference type="GO" id="GO:1990481">
    <property type="term" value="P:mRNA pseudouridine synthesis"/>
    <property type="evidence" value="ECO:0007669"/>
    <property type="project" value="TreeGrafter"/>
</dbReference>
<keyword evidence="10" id="KW-1185">Reference proteome</keyword>
<dbReference type="GO" id="GO:0160148">
    <property type="term" value="F:tRNA pseudouridine(55) synthase activity"/>
    <property type="evidence" value="ECO:0007669"/>
    <property type="project" value="UniProtKB-EC"/>
</dbReference>
<dbReference type="PANTHER" id="PTHR13767">
    <property type="entry name" value="TRNA-PSEUDOURIDINE SYNTHASE"/>
    <property type="match status" value="1"/>
</dbReference>
<dbReference type="CDD" id="cd02573">
    <property type="entry name" value="PseudoU_synth_EcTruB"/>
    <property type="match status" value="1"/>
</dbReference>
<comment type="similarity">
    <text evidence="2 5">Belongs to the pseudouridine synthase TruB family. Type 1 subfamily.</text>
</comment>
<comment type="caution">
    <text evidence="9">The sequence shown here is derived from an EMBL/GenBank/DDBJ whole genome shotgun (WGS) entry which is preliminary data.</text>
</comment>
<dbReference type="Pfam" id="PF09157">
    <property type="entry name" value="TruB-C_2"/>
    <property type="match status" value="1"/>
</dbReference>
<dbReference type="EMBL" id="REFJ01000003">
    <property type="protein sequence ID" value="RMA80092.1"/>
    <property type="molecule type" value="Genomic_DNA"/>
</dbReference>
<evidence type="ECO:0000256" key="4">
    <source>
        <dbReference type="ARBA" id="ARBA00023235"/>
    </source>
</evidence>
<dbReference type="GO" id="GO:0031119">
    <property type="term" value="P:tRNA pseudouridine synthesis"/>
    <property type="evidence" value="ECO:0007669"/>
    <property type="project" value="UniProtKB-UniRule"/>
</dbReference>
<dbReference type="Gene3D" id="3.30.2350.10">
    <property type="entry name" value="Pseudouridine synthase"/>
    <property type="match status" value="1"/>
</dbReference>
<dbReference type="InterPro" id="IPR032819">
    <property type="entry name" value="TruB_C"/>
</dbReference>
<evidence type="ECO:0000256" key="5">
    <source>
        <dbReference type="HAMAP-Rule" id="MF_01080"/>
    </source>
</evidence>
<dbReference type="PANTHER" id="PTHR13767:SF2">
    <property type="entry name" value="PSEUDOURIDYLATE SYNTHASE TRUB1"/>
    <property type="match status" value="1"/>
</dbReference>
<name>A0A3M0AM87_9GAMM</name>
<sequence>MARRRRRPFGRRLDGILVLNKGIGDSSNDALQRAKRILFAAKAGHTGSLDPKATGVLPICFGEGTKFTQFLLDADKEYNASIKFGVRTDTGDVEGEERDHTPAPELTEADVVEVLKRFEGEQKQVPSMYSALKHNGVPLYKLAREGKTVEREARDITLFHIELKSFTPGEYPEAVINVHCSKGTYIRTLVEDIGEAIGCGAHVTALHRIQAGPFHEDDAHTLDQLSEMRGENRAEVLDHLLIPIEAAVDHLPKVVLNEAAAYYLRQGQPVQDNAILRIADAGDWVRIADESGNFMGIGEVNEDGLLAPRRLVAE</sequence>
<comment type="catalytic activity">
    <reaction evidence="1 5">
        <text>uridine(55) in tRNA = pseudouridine(55) in tRNA</text>
        <dbReference type="Rhea" id="RHEA:42532"/>
        <dbReference type="Rhea" id="RHEA-COMP:10101"/>
        <dbReference type="Rhea" id="RHEA-COMP:10102"/>
        <dbReference type="ChEBI" id="CHEBI:65314"/>
        <dbReference type="ChEBI" id="CHEBI:65315"/>
        <dbReference type="EC" id="5.4.99.25"/>
    </reaction>
</comment>
<feature type="domain" description="tRNA pseudouridine synthase II TruB subfamily 1 C-terminal" evidence="7">
    <location>
        <begin position="252"/>
        <end position="312"/>
    </location>
</feature>
<evidence type="ECO:0000256" key="2">
    <source>
        <dbReference type="ARBA" id="ARBA00005642"/>
    </source>
</evidence>
<dbReference type="SUPFAM" id="SSF55120">
    <property type="entry name" value="Pseudouridine synthase"/>
    <property type="match status" value="1"/>
</dbReference>
<gene>
    <name evidence="5" type="primary">truB</name>
    <name evidence="9" type="ORF">DFR27_1449</name>
</gene>
<dbReference type="Pfam" id="PF16198">
    <property type="entry name" value="TruB_C_2"/>
    <property type="match status" value="1"/>
</dbReference>
<dbReference type="RefSeq" id="WP_121876774.1">
    <property type="nucleotide sequence ID" value="NZ_REFJ01000003.1"/>
</dbReference>
<proteinExistence type="inferred from homology"/>
<evidence type="ECO:0000313" key="9">
    <source>
        <dbReference type="EMBL" id="RMA80092.1"/>
    </source>
</evidence>
<evidence type="ECO:0000256" key="1">
    <source>
        <dbReference type="ARBA" id="ARBA00000385"/>
    </source>
</evidence>
<keyword evidence="3 5" id="KW-0819">tRNA processing</keyword>
<dbReference type="CDD" id="cd21152">
    <property type="entry name" value="PUA_TruB_bacterial"/>
    <property type="match status" value="1"/>
</dbReference>
<dbReference type="SUPFAM" id="SSF88697">
    <property type="entry name" value="PUA domain-like"/>
    <property type="match status" value="1"/>
</dbReference>
<dbReference type="InterPro" id="IPR015947">
    <property type="entry name" value="PUA-like_sf"/>
</dbReference>
<feature type="active site" description="Nucleophile" evidence="5">
    <location>
        <position position="50"/>
    </location>
</feature>
<organism evidence="9 10">
    <name type="scientific">Umboniibacter marinipuniceus</name>
    <dbReference type="NCBI Taxonomy" id="569599"/>
    <lineage>
        <taxon>Bacteria</taxon>
        <taxon>Pseudomonadati</taxon>
        <taxon>Pseudomonadota</taxon>
        <taxon>Gammaproteobacteria</taxon>
        <taxon>Cellvibrionales</taxon>
        <taxon>Cellvibrionaceae</taxon>
        <taxon>Umboniibacter</taxon>
    </lineage>
</organism>
<comment type="function">
    <text evidence="5">Responsible for synthesis of pseudouridine from uracil-55 in the psi GC loop of transfer RNAs.</text>
</comment>
<evidence type="ECO:0000259" key="7">
    <source>
        <dbReference type="Pfam" id="PF09157"/>
    </source>
</evidence>
<protein>
    <recommendedName>
        <fullName evidence="5">tRNA pseudouridine synthase B</fullName>
        <ecNumber evidence="5">5.4.99.25</ecNumber>
    </recommendedName>
    <alternativeName>
        <fullName evidence="5">tRNA pseudouridine(55) synthase</fullName>
        <shortName evidence="5">Psi55 synthase</shortName>
    </alternativeName>
    <alternativeName>
        <fullName evidence="5">tRNA pseudouridylate synthase</fullName>
    </alternativeName>
    <alternativeName>
        <fullName evidence="5">tRNA-uridine isomerase</fullName>
    </alternativeName>
</protein>
<dbReference type="InterPro" id="IPR020103">
    <property type="entry name" value="PsdUridine_synth_cat_dom_sf"/>
</dbReference>
<keyword evidence="4 5" id="KW-0413">Isomerase</keyword>
<dbReference type="GO" id="GO:0003723">
    <property type="term" value="F:RNA binding"/>
    <property type="evidence" value="ECO:0007669"/>
    <property type="project" value="InterPro"/>
</dbReference>
<dbReference type="InterPro" id="IPR014780">
    <property type="entry name" value="tRNA_psdUridine_synth_TruB"/>
</dbReference>
<accession>A0A3M0AM87</accession>
<evidence type="ECO:0000256" key="3">
    <source>
        <dbReference type="ARBA" id="ARBA00022694"/>
    </source>
</evidence>
<dbReference type="InterPro" id="IPR015240">
    <property type="entry name" value="tRNA_sdUridine_synth_fam1_C"/>
</dbReference>
<evidence type="ECO:0000259" key="8">
    <source>
        <dbReference type="Pfam" id="PF16198"/>
    </source>
</evidence>
<dbReference type="NCBIfam" id="TIGR00431">
    <property type="entry name" value="TruB"/>
    <property type="match status" value="1"/>
</dbReference>
<dbReference type="Pfam" id="PF01509">
    <property type="entry name" value="TruB_N"/>
    <property type="match status" value="1"/>
</dbReference>
<dbReference type="AlphaFoldDB" id="A0A3M0AM87"/>
<dbReference type="OrthoDB" id="9802309at2"/>
<dbReference type="Gene3D" id="2.30.130.10">
    <property type="entry name" value="PUA domain"/>
    <property type="match status" value="1"/>
</dbReference>
<dbReference type="Proteomes" id="UP000267187">
    <property type="component" value="Unassembled WGS sequence"/>
</dbReference>
<dbReference type="InterPro" id="IPR036974">
    <property type="entry name" value="PUA_sf"/>
</dbReference>
<evidence type="ECO:0000313" key="10">
    <source>
        <dbReference type="Proteomes" id="UP000267187"/>
    </source>
</evidence>
<feature type="domain" description="tRNA pseudouridylate synthase B C-terminal" evidence="8">
    <location>
        <begin position="187"/>
        <end position="248"/>
    </location>
</feature>
<dbReference type="EC" id="5.4.99.25" evidence="5"/>
<dbReference type="HAMAP" id="MF_01080">
    <property type="entry name" value="TruB_bact"/>
    <property type="match status" value="1"/>
</dbReference>